<evidence type="ECO:0000313" key="3">
    <source>
        <dbReference type="EMBL" id="MFC7187127.1"/>
    </source>
</evidence>
<evidence type="ECO:0000313" key="4">
    <source>
        <dbReference type="Proteomes" id="UP001596390"/>
    </source>
</evidence>
<evidence type="ECO:0000256" key="2">
    <source>
        <dbReference type="SAM" id="Phobius"/>
    </source>
</evidence>
<comment type="caution">
    <text evidence="3">The sequence shown here is derived from an EMBL/GenBank/DDBJ whole genome shotgun (WGS) entry which is preliminary data.</text>
</comment>
<keyword evidence="2" id="KW-1133">Transmembrane helix</keyword>
<feature type="transmembrane region" description="Helical" evidence="2">
    <location>
        <begin position="104"/>
        <end position="121"/>
    </location>
</feature>
<feature type="transmembrane region" description="Helical" evidence="2">
    <location>
        <begin position="29"/>
        <end position="47"/>
    </location>
</feature>
<feature type="transmembrane region" description="Helical" evidence="2">
    <location>
        <begin position="133"/>
        <end position="153"/>
    </location>
</feature>
<dbReference type="Proteomes" id="UP001596390">
    <property type="component" value="Unassembled WGS sequence"/>
</dbReference>
<dbReference type="PANTHER" id="PTHR28008:SF1">
    <property type="entry name" value="DOMAIN PROTEIN, PUTATIVE (AFU_ORTHOLOGUE AFUA_3G10980)-RELATED"/>
    <property type="match status" value="1"/>
</dbReference>
<keyword evidence="2" id="KW-0472">Membrane</keyword>
<gene>
    <name evidence="3" type="ORF">ACFQMK_09545</name>
</gene>
<dbReference type="AlphaFoldDB" id="A0ABD5YHB2"/>
<reference evidence="3 4" key="1">
    <citation type="journal article" date="2019" name="Int. J. Syst. Evol. Microbiol.">
        <title>The Global Catalogue of Microorganisms (GCM) 10K type strain sequencing project: providing services to taxonomists for standard genome sequencing and annotation.</title>
        <authorList>
            <consortium name="The Broad Institute Genomics Platform"/>
            <consortium name="The Broad Institute Genome Sequencing Center for Infectious Disease"/>
            <person name="Wu L."/>
            <person name="Ma J."/>
        </authorList>
    </citation>
    <scope>NUCLEOTIDE SEQUENCE [LARGE SCALE GENOMIC DNA]</scope>
    <source>
        <strain evidence="3 4">Q85</strain>
    </source>
</reference>
<dbReference type="PANTHER" id="PTHR28008">
    <property type="entry name" value="DOMAIN PROTEIN, PUTATIVE (AFU_ORTHOLOGUE AFUA_3G10980)-RELATED"/>
    <property type="match status" value="1"/>
</dbReference>
<evidence type="ECO:0000256" key="1">
    <source>
        <dbReference type="SAM" id="MobiDB-lite"/>
    </source>
</evidence>
<dbReference type="EMBL" id="JBHSZZ010000035">
    <property type="protein sequence ID" value="MFC7187127.1"/>
    <property type="molecule type" value="Genomic_DNA"/>
</dbReference>
<feature type="transmembrane region" description="Helical" evidence="2">
    <location>
        <begin position="67"/>
        <end position="95"/>
    </location>
</feature>
<dbReference type="RefSeq" id="WP_267664235.1">
    <property type="nucleotide sequence ID" value="NZ_JAODIX010000035.1"/>
</dbReference>
<feature type="compositionally biased region" description="Basic and acidic residues" evidence="1">
    <location>
        <begin position="1"/>
        <end position="14"/>
    </location>
</feature>
<proteinExistence type="predicted"/>
<keyword evidence="4" id="KW-1185">Reference proteome</keyword>
<organism evidence="3 4">
    <name type="scientific">Halorubrum yunnanense</name>
    <dbReference type="NCBI Taxonomy" id="1526162"/>
    <lineage>
        <taxon>Archaea</taxon>
        <taxon>Methanobacteriati</taxon>
        <taxon>Methanobacteriota</taxon>
        <taxon>Stenosarchaea group</taxon>
        <taxon>Halobacteria</taxon>
        <taxon>Halobacteriales</taxon>
        <taxon>Haloferacaceae</taxon>
        <taxon>Halorubrum</taxon>
    </lineage>
</organism>
<name>A0ABD5YHB2_9EURY</name>
<accession>A0ABD5YHB2</accession>
<sequence>MTDADRGRRPDRGPGDASPRASATRSRPLAAAVGVLVFVASVVPVPSARATGGPDGAVGVVDGAVGLVVGALPAGVGLTVPFHVVGYAILAALLVPATGREPRVVAVVAAAAAATAFGFGIELVQAPIPWRSFAWSDAVVNAVGAVVAAILAWERPR</sequence>
<protein>
    <recommendedName>
        <fullName evidence="5">VanZ like family protein</fullName>
    </recommendedName>
</protein>
<evidence type="ECO:0008006" key="5">
    <source>
        <dbReference type="Google" id="ProtNLM"/>
    </source>
</evidence>
<feature type="region of interest" description="Disordered" evidence="1">
    <location>
        <begin position="1"/>
        <end position="25"/>
    </location>
</feature>
<keyword evidence="2" id="KW-0812">Transmembrane</keyword>